<organism evidence="2 3">
    <name type="scientific">Lasiodiplodia theobromae</name>
    <dbReference type="NCBI Taxonomy" id="45133"/>
    <lineage>
        <taxon>Eukaryota</taxon>
        <taxon>Fungi</taxon>
        <taxon>Dikarya</taxon>
        <taxon>Ascomycota</taxon>
        <taxon>Pezizomycotina</taxon>
        <taxon>Dothideomycetes</taxon>
        <taxon>Dothideomycetes incertae sedis</taxon>
        <taxon>Botryosphaeriales</taxon>
        <taxon>Botryosphaeriaceae</taxon>
        <taxon>Lasiodiplodia</taxon>
    </lineage>
</organism>
<dbReference type="CDD" id="cd02440">
    <property type="entry name" value="AdoMet_MTases"/>
    <property type="match status" value="1"/>
</dbReference>
<proteinExistence type="predicted"/>
<name>A0A5N5D5S7_9PEZI</name>
<evidence type="ECO:0000313" key="3">
    <source>
        <dbReference type="Proteomes" id="UP000325902"/>
    </source>
</evidence>
<dbReference type="SUPFAM" id="SSF53335">
    <property type="entry name" value="S-adenosyl-L-methionine-dependent methyltransferases"/>
    <property type="match status" value="1"/>
</dbReference>
<sequence>MTTQILPQDVPVPASVLPASKDDAVFAGTEGDYFLPHNSVEIERLQRQHQHIKLATDGKLVPDVLPAGAAVLDSGCADGTWLLDLQSQQPRTLDLHGVDLSPDLFRTHPSLTLRTHDIRTPFPASFGFTDRFDLVHQRLLVWGIQAEDWPAAIHHLSAALKPGVGVLQLVEAEWILNEGAPANCPEQRKLNLVQDWATAGSGMDVRVWDKLEGLMKEEGLVDVELRSFDFGYGKTAKGGEEVQRRSAELWVESFRHVARKIVDGEGIPGVAKTAEEYHEFLDRLVVEMKTYGYTPRLKWVRGPTLMRSRLFRIRSAFAVFITTANFTTAQQTCANKLHPLHLFSTVATLSATTSSPPQPTTMPSATPTLLTTPAGPTLANLTIGTLLTPHPDAGGSVPRVRNARWRIPSGLYTPQQIVASCAPLLEAVLHHLGPDPANSATPAARKLLIDNLASNLKTDTRESSLQLPPAHTLDASKREMHAQALRVGAAVVGWAREVADDEAKRAQVQLEPKLDIRSPCEGHLLFPVVAQLMFGPRSKRHLMQLYNEWLHQMVLLRDALLPWENYGDVLIRIDEGEGLGMRFVEDARERFLTVLLTKVLTQKAVVGFARAVAGIPEKKRGESVGYGWQDANGVALPAFLAGGSSLRLLHYFPARVVGEKEVVTFDYATQDYYSAPRIEPSEAPEKTANISTNGWRDAVSAVFSAAPRIAEAFLEPTESSASGTAALSLVLSFDDGRTAAVDIGQISRGRRYSYRASDSGAGKQSSKTDSTTSDVFSGESLSVHDAVELLSKQPADGLVSAAQGGLHVVPVRDQLVGLALLGKIYPENTVLLGEGQKANDAEAAGKSFATEAKFVIVGEAWSAIPGRRGAGGSA</sequence>
<dbReference type="Pfam" id="PF13489">
    <property type="entry name" value="Methyltransf_23"/>
    <property type="match status" value="1"/>
</dbReference>
<reference evidence="2 3" key="1">
    <citation type="journal article" date="2019" name="Sci. Rep.">
        <title>A multi-omics analysis of the grapevine pathogen Lasiodiplodia theobromae reveals that temperature affects the expression of virulence- and pathogenicity-related genes.</title>
        <authorList>
            <person name="Felix C."/>
            <person name="Meneses R."/>
            <person name="Goncalves M.F.M."/>
            <person name="Tilleman L."/>
            <person name="Duarte A.S."/>
            <person name="Jorrin-Novo J.V."/>
            <person name="Van de Peer Y."/>
            <person name="Deforce D."/>
            <person name="Van Nieuwerburgh F."/>
            <person name="Esteves A.C."/>
            <person name="Alves A."/>
        </authorList>
    </citation>
    <scope>NUCLEOTIDE SEQUENCE [LARGE SCALE GENOMIC DNA]</scope>
    <source>
        <strain evidence="2 3">LA-SOL3</strain>
    </source>
</reference>
<dbReference type="Gene3D" id="3.40.50.150">
    <property type="entry name" value="Vaccinia Virus protein VP39"/>
    <property type="match status" value="1"/>
</dbReference>
<dbReference type="EMBL" id="VCHE01000073">
    <property type="protein sequence ID" value="KAB2572714.1"/>
    <property type="molecule type" value="Genomic_DNA"/>
</dbReference>
<keyword evidence="2" id="KW-0808">Transferase</keyword>
<keyword evidence="2" id="KW-0489">Methyltransferase</keyword>
<keyword evidence="3" id="KW-1185">Reference proteome</keyword>
<evidence type="ECO:0000256" key="1">
    <source>
        <dbReference type="SAM" id="MobiDB-lite"/>
    </source>
</evidence>
<feature type="region of interest" description="Disordered" evidence="1">
    <location>
        <begin position="754"/>
        <end position="775"/>
    </location>
</feature>
<dbReference type="AlphaFoldDB" id="A0A5N5D5S7"/>
<feature type="compositionally biased region" description="Low complexity" evidence="1">
    <location>
        <begin position="765"/>
        <end position="774"/>
    </location>
</feature>
<evidence type="ECO:0000313" key="2">
    <source>
        <dbReference type="EMBL" id="KAB2572714.1"/>
    </source>
</evidence>
<dbReference type="InterPro" id="IPR029063">
    <property type="entry name" value="SAM-dependent_MTases_sf"/>
</dbReference>
<protein>
    <submittedName>
        <fullName evidence="2">N-methyltransferase tcpN</fullName>
    </submittedName>
</protein>
<gene>
    <name evidence="2" type="primary">tcpN</name>
    <name evidence="2" type="ORF">DBV05_g8665</name>
</gene>
<dbReference type="GO" id="GO:0008168">
    <property type="term" value="F:methyltransferase activity"/>
    <property type="evidence" value="ECO:0007669"/>
    <property type="project" value="UniProtKB-KW"/>
</dbReference>
<dbReference type="GO" id="GO:0032259">
    <property type="term" value="P:methylation"/>
    <property type="evidence" value="ECO:0007669"/>
    <property type="project" value="UniProtKB-KW"/>
</dbReference>
<dbReference type="OrthoDB" id="3590765at2759"/>
<comment type="caution">
    <text evidence="2">The sequence shown here is derived from an EMBL/GenBank/DDBJ whole genome shotgun (WGS) entry which is preliminary data.</text>
</comment>
<accession>A0A5N5D5S7</accession>
<dbReference type="Proteomes" id="UP000325902">
    <property type="component" value="Unassembled WGS sequence"/>
</dbReference>